<feature type="transmembrane region" description="Helical" evidence="1">
    <location>
        <begin position="102"/>
        <end position="122"/>
    </location>
</feature>
<proteinExistence type="predicted"/>
<dbReference type="AlphaFoldDB" id="A0A1H9NCU1"/>
<feature type="transmembrane region" description="Helical" evidence="1">
    <location>
        <begin position="12"/>
        <end position="32"/>
    </location>
</feature>
<keyword evidence="1" id="KW-0472">Membrane</keyword>
<dbReference type="EMBL" id="FOFV01000008">
    <property type="protein sequence ID" value="SER33641.1"/>
    <property type="molecule type" value="Genomic_DNA"/>
</dbReference>
<accession>A0A1H9NCU1</accession>
<feature type="transmembrane region" description="Helical" evidence="1">
    <location>
        <begin position="67"/>
        <end position="90"/>
    </location>
</feature>
<keyword evidence="3" id="KW-1185">Reference proteome</keyword>
<gene>
    <name evidence="2" type="ORF">SAMN04488000_10873</name>
</gene>
<keyword evidence="1" id="KW-1133">Transmembrane helix</keyword>
<sequence>MRPSQLQRASILVIFVDAVVIVSGFLTGSPLLPRAANVVLVVISIALMLVTRLKVGNDYDVKTMTRPVWAFSVGVVAFFGGAILFVIPLLNEQQQNDPVANQRGWVGLALSFAGGCLLYAGLRRNDM</sequence>
<feature type="transmembrane region" description="Helical" evidence="1">
    <location>
        <begin position="38"/>
        <end position="55"/>
    </location>
</feature>
<name>A0A1H9NCU1_9PSEU</name>
<reference evidence="3" key="1">
    <citation type="submission" date="2016-10" db="EMBL/GenBank/DDBJ databases">
        <authorList>
            <person name="Varghese N."/>
            <person name="Submissions S."/>
        </authorList>
    </citation>
    <scope>NUCLEOTIDE SEQUENCE [LARGE SCALE GENOMIC DNA]</scope>
    <source>
        <strain evidence="3">DSM 44437</strain>
    </source>
</reference>
<dbReference type="RefSeq" id="WP_143091649.1">
    <property type="nucleotide sequence ID" value="NZ_FOFV01000008.1"/>
</dbReference>
<keyword evidence="1" id="KW-0812">Transmembrane</keyword>
<protein>
    <submittedName>
        <fullName evidence="2">Uncharacterized protein</fullName>
    </submittedName>
</protein>
<dbReference type="Proteomes" id="UP000199503">
    <property type="component" value="Unassembled WGS sequence"/>
</dbReference>
<evidence type="ECO:0000256" key="1">
    <source>
        <dbReference type="SAM" id="Phobius"/>
    </source>
</evidence>
<organism evidence="2 3">
    <name type="scientific">Lentzea albida</name>
    <dbReference type="NCBI Taxonomy" id="65499"/>
    <lineage>
        <taxon>Bacteria</taxon>
        <taxon>Bacillati</taxon>
        <taxon>Actinomycetota</taxon>
        <taxon>Actinomycetes</taxon>
        <taxon>Pseudonocardiales</taxon>
        <taxon>Pseudonocardiaceae</taxon>
        <taxon>Lentzea</taxon>
    </lineage>
</organism>
<evidence type="ECO:0000313" key="3">
    <source>
        <dbReference type="Proteomes" id="UP000199503"/>
    </source>
</evidence>
<evidence type="ECO:0000313" key="2">
    <source>
        <dbReference type="EMBL" id="SER33641.1"/>
    </source>
</evidence>